<sequence>MNSSCMGIPSTVNLYNIYTFSMIPFTRHFKRMVSRPRLNFQSFFFLSLYRLMTCSGKLSFNSFASSSCTSIKKGPGSIRTRDYPSIVIVIMKKVGYRQSHLVRIIAAAALVGLWWFLSSSELSYTKPEIDYKGDGTQLQNQNQPKPKPTEGASVPGTIMPSMPDQEAKKELGRASWKYFHTLLARFPDEPTEEQRNKLNSFIHLYAELYPCGECSYHFVKMLETNPPQTSSRVTAAMWGCHIHNIVNEYLHKPIYDCSTILEDYDCGCGDGEGKIRESLKSNKVSLQREGQQGG</sequence>
<keyword evidence="3 6" id="KW-0274">FAD</keyword>
<keyword evidence="6" id="KW-0472">Membrane</keyword>
<dbReference type="PANTHER" id="PTHR12645">
    <property type="entry name" value="ALR/ERV"/>
    <property type="match status" value="1"/>
</dbReference>
<evidence type="ECO:0000256" key="5">
    <source>
        <dbReference type="ARBA" id="ARBA00023157"/>
    </source>
</evidence>
<dbReference type="SUPFAM" id="SSF69000">
    <property type="entry name" value="FAD-dependent thiol oxidase"/>
    <property type="match status" value="1"/>
</dbReference>
<dbReference type="OrthoDB" id="59470at2759"/>
<dbReference type="AlphaFoldDB" id="A0A1Q3A6E5"/>
<comment type="caution">
    <text evidence="9">The sequence shown here is derived from an EMBL/GenBank/DDBJ whole genome shotgun (WGS) entry which is preliminary data.</text>
</comment>
<dbReference type="GO" id="GO:0016971">
    <property type="term" value="F:flavin-dependent sulfhydryl oxidase activity"/>
    <property type="evidence" value="ECO:0007669"/>
    <property type="project" value="InterPro"/>
</dbReference>
<keyword evidence="4 6" id="KW-0560">Oxidoreductase</keyword>
<dbReference type="Pfam" id="PF04777">
    <property type="entry name" value="Evr1_Alr"/>
    <property type="match status" value="1"/>
</dbReference>
<evidence type="ECO:0000256" key="3">
    <source>
        <dbReference type="ARBA" id="ARBA00022827"/>
    </source>
</evidence>
<keyword evidence="6" id="KW-1133">Transmembrane helix</keyword>
<gene>
    <name evidence="9" type="ORF">ZYGR_0AD04870</name>
</gene>
<feature type="transmembrane region" description="Helical" evidence="6">
    <location>
        <begin position="100"/>
        <end position="117"/>
    </location>
</feature>
<dbReference type="InterPro" id="IPR036774">
    <property type="entry name" value="ERV/ALR_sulphydryl_oxid_sf"/>
</dbReference>
<dbReference type="InterPro" id="IPR039799">
    <property type="entry name" value="ALR/ERV"/>
</dbReference>
<accession>A0A1Q3A6E5</accession>
<feature type="region of interest" description="Disordered" evidence="7">
    <location>
        <begin position="133"/>
        <end position="164"/>
    </location>
</feature>
<feature type="domain" description="ERV/ALR sulfhydryl oxidase" evidence="8">
    <location>
        <begin position="161"/>
        <end position="264"/>
    </location>
</feature>
<dbReference type="PROSITE" id="PS51324">
    <property type="entry name" value="ERV_ALR"/>
    <property type="match status" value="1"/>
</dbReference>
<dbReference type="EMBL" id="BDGX01000030">
    <property type="protein sequence ID" value="GAV51304.1"/>
    <property type="molecule type" value="Genomic_DNA"/>
</dbReference>
<evidence type="ECO:0000256" key="1">
    <source>
        <dbReference type="ARBA" id="ARBA00001974"/>
    </source>
</evidence>
<evidence type="ECO:0000256" key="4">
    <source>
        <dbReference type="ARBA" id="ARBA00023002"/>
    </source>
</evidence>
<dbReference type="eggNOG" id="KOG3355">
    <property type="taxonomic scope" value="Eukaryota"/>
</dbReference>
<keyword evidence="5" id="KW-1015">Disulfide bond</keyword>
<comment type="cofactor">
    <cofactor evidence="1 6">
        <name>FAD</name>
        <dbReference type="ChEBI" id="CHEBI:57692"/>
    </cofactor>
</comment>
<dbReference type="GO" id="GO:0005739">
    <property type="term" value="C:mitochondrion"/>
    <property type="evidence" value="ECO:0007669"/>
    <property type="project" value="TreeGrafter"/>
</dbReference>
<dbReference type="EC" id="1.8.3.2" evidence="6"/>
<keyword evidence="6" id="KW-0812">Transmembrane</keyword>
<name>A0A1Q3A6E5_ZYGRO</name>
<dbReference type="Gene3D" id="1.20.120.310">
    <property type="entry name" value="ERV/ALR sulfhydryl oxidase domain"/>
    <property type="match status" value="1"/>
</dbReference>
<comment type="catalytic activity">
    <reaction evidence="6">
        <text>2 R'C(R)SH + O2 = R'C(R)S-S(R)CR' + H2O2</text>
        <dbReference type="Rhea" id="RHEA:17357"/>
        <dbReference type="ChEBI" id="CHEBI:15379"/>
        <dbReference type="ChEBI" id="CHEBI:16240"/>
        <dbReference type="ChEBI" id="CHEBI:16520"/>
        <dbReference type="ChEBI" id="CHEBI:17412"/>
        <dbReference type="EC" id="1.8.3.2"/>
    </reaction>
</comment>
<reference evidence="9 10" key="1">
    <citation type="submission" date="2016-08" db="EMBL/GenBank/DDBJ databases">
        <title>Draft genome sequence of allopolyploid Zygosaccharomyces rouxii.</title>
        <authorList>
            <person name="Watanabe J."/>
            <person name="Uehara K."/>
            <person name="Mogi Y."/>
            <person name="Tsukioka Y."/>
        </authorList>
    </citation>
    <scope>NUCLEOTIDE SEQUENCE [LARGE SCALE GENOMIC DNA]</scope>
    <source>
        <strain evidence="9 10">NBRC 110957</strain>
    </source>
</reference>
<evidence type="ECO:0000256" key="6">
    <source>
        <dbReference type="RuleBase" id="RU371123"/>
    </source>
</evidence>
<evidence type="ECO:0000259" key="8">
    <source>
        <dbReference type="PROSITE" id="PS51324"/>
    </source>
</evidence>
<protein>
    <recommendedName>
        <fullName evidence="6">Sulfhydryl oxidase</fullName>
        <ecNumber evidence="6">1.8.3.2</ecNumber>
    </recommendedName>
</protein>
<dbReference type="FunFam" id="1.20.120.310:FF:000002">
    <property type="entry name" value="Sulfhydryl oxidase"/>
    <property type="match status" value="1"/>
</dbReference>
<organism evidence="9 10">
    <name type="scientific">Zygosaccharomyces rouxii</name>
    <dbReference type="NCBI Taxonomy" id="4956"/>
    <lineage>
        <taxon>Eukaryota</taxon>
        <taxon>Fungi</taxon>
        <taxon>Dikarya</taxon>
        <taxon>Ascomycota</taxon>
        <taxon>Saccharomycotina</taxon>
        <taxon>Saccharomycetes</taxon>
        <taxon>Saccharomycetales</taxon>
        <taxon>Saccharomycetaceae</taxon>
        <taxon>Zygosaccharomyces</taxon>
    </lineage>
</organism>
<evidence type="ECO:0000256" key="7">
    <source>
        <dbReference type="SAM" id="MobiDB-lite"/>
    </source>
</evidence>
<proteinExistence type="predicted"/>
<dbReference type="InterPro" id="IPR017905">
    <property type="entry name" value="ERV/ALR_sulphydryl_oxidase"/>
</dbReference>
<dbReference type="GO" id="GO:0050660">
    <property type="term" value="F:flavin adenine dinucleotide binding"/>
    <property type="evidence" value="ECO:0007669"/>
    <property type="project" value="TreeGrafter"/>
</dbReference>
<evidence type="ECO:0000256" key="2">
    <source>
        <dbReference type="ARBA" id="ARBA00022630"/>
    </source>
</evidence>
<dbReference type="PANTHER" id="PTHR12645:SF1">
    <property type="entry name" value="FAD-LINKED SULFHYDRYL OXIDASE ERV2"/>
    <property type="match status" value="1"/>
</dbReference>
<dbReference type="Proteomes" id="UP000187013">
    <property type="component" value="Unassembled WGS sequence"/>
</dbReference>
<evidence type="ECO:0000313" key="10">
    <source>
        <dbReference type="Proteomes" id="UP000187013"/>
    </source>
</evidence>
<evidence type="ECO:0000313" key="9">
    <source>
        <dbReference type="EMBL" id="GAV51304.1"/>
    </source>
</evidence>
<keyword evidence="2 6" id="KW-0285">Flavoprotein</keyword>